<feature type="chain" id="PRO_5043799891" evidence="7">
    <location>
        <begin position="18"/>
        <end position="924"/>
    </location>
</feature>
<keyword evidence="4" id="KW-0677">Repeat</keyword>
<keyword evidence="11" id="KW-1185">Reference proteome</keyword>
<feature type="domain" description="Saposin B-type" evidence="8">
    <location>
        <begin position="526"/>
        <end position="607"/>
    </location>
</feature>
<dbReference type="InterPro" id="IPR003119">
    <property type="entry name" value="SAP_A"/>
</dbReference>
<dbReference type="EMBL" id="JASPKY010000104">
    <property type="protein sequence ID" value="KAK9737148.1"/>
    <property type="molecule type" value="Genomic_DNA"/>
</dbReference>
<comment type="caution">
    <text evidence="10">The sequence shown here is derived from an EMBL/GenBank/DDBJ whole genome shotgun (WGS) entry which is preliminary data.</text>
</comment>
<feature type="domain" description="Saposin A-type" evidence="9">
    <location>
        <begin position="36"/>
        <end position="76"/>
    </location>
</feature>
<dbReference type="InterPro" id="IPR008139">
    <property type="entry name" value="SaposinB_dom"/>
</dbReference>
<feature type="domain" description="Saposin B-type" evidence="8">
    <location>
        <begin position="432"/>
        <end position="513"/>
    </location>
</feature>
<dbReference type="PANTHER" id="PTHR11480">
    <property type="entry name" value="SAPOSIN-RELATED"/>
    <property type="match status" value="1"/>
</dbReference>
<evidence type="ECO:0000256" key="4">
    <source>
        <dbReference type="ARBA" id="ARBA00022737"/>
    </source>
</evidence>
<dbReference type="SMART" id="SM00741">
    <property type="entry name" value="SapB"/>
    <property type="match status" value="7"/>
</dbReference>
<dbReference type="Pfam" id="PF02199">
    <property type="entry name" value="SapA"/>
    <property type="match status" value="1"/>
</dbReference>
<dbReference type="Gene3D" id="1.10.225.10">
    <property type="entry name" value="Saposin-like"/>
    <property type="match status" value="7"/>
</dbReference>
<dbReference type="GO" id="GO:0016020">
    <property type="term" value="C:membrane"/>
    <property type="evidence" value="ECO:0007669"/>
    <property type="project" value="GOC"/>
</dbReference>
<feature type="domain" description="Saposin B-type" evidence="8">
    <location>
        <begin position="80"/>
        <end position="166"/>
    </location>
</feature>
<feature type="domain" description="Saposin B-type" evidence="8">
    <location>
        <begin position="646"/>
        <end position="727"/>
    </location>
</feature>
<dbReference type="Proteomes" id="UP001458880">
    <property type="component" value="Unassembled WGS sequence"/>
</dbReference>
<organism evidence="10 11">
    <name type="scientific">Popillia japonica</name>
    <name type="common">Japanese beetle</name>
    <dbReference type="NCBI Taxonomy" id="7064"/>
    <lineage>
        <taxon>Eukaryota</taxon>
        <taxon>Metazoa</taxon>
        <taxon>Ecdysozoa</taxon>
        <taxon>Arthropoda</taxon>
        <taxon>Hexapoda</taxon>
        <taxon>Insecta</taxon>
        <taxon>Pterygota</taxon>
        <taxon>Neoptera</taxon>
        <taxon>Endopterygota</taxon>
        <taxon>Coleoptera</taxon>
        <taxon>Polyphaga</taxon>
        <taxon>Scarabaeiformia</taxon>
        <taxon>Scarabaeidae</taxon>
        <taxon>Rutelinae</taxon>
        <taxon>Popillia</taxon>
    </lineage>
</organism>
<evidence type="ECO:0000259" key="9">
    <source>
        <dbReference type="PROSITE" id="PS51110"/>
    </source>
</evidence>
<dbReference type="GO" id="GO:0005576">
    <property type="term" value="C:extracellular region"/>
    <property type="evidence" value="ECO:0007669"/>
    <property type="project" value="UniProtKB-SubCell"/>
</dbReference>
<dbReference type="InterPro" id="IPR008138">
    <property type="entry name" value="SapB_2"/>
</dbReference>
<keyword evidence="3 7" id="KW-0732">Signal</keyword>
<dbReference type="FunFam" id="1.10.225.10:FF:000002">
    <property type="entry name" value="prosaposin isoform X2"/>
    <property type="match status" value="1"/>
</dbReference>
<dbReference type="Pfam" id="PF05184">
    <property type="entry name" value="SapB_1"/>
    <property type="match status" value="6"/>
</dbReference>
<dbReference type="PRINTS" id="PR01797">
    <property type="entry name" value="SAPOSIN"/>
</dbReference>
<gene>
    <name evidence="10" type="ORF">QE152_g10947</name>
</gene>
<accession>A0AAW1LS27</accession>
<keyword evidence="6" id="KW-0325">Glycoprotein</keyword>
<dbReference type="SMART" id="SM00162">
    <property type="entry name" value="SAPA"/>
    <property type="match status" value="1"/>
</dbReference>
<reference evidence="10 11" key="1">
    <citation type="journal article" date="2024" name="BMC Genomics">
        <title>De novo assembly and annotation of Popillia japonica's genome with initial clues to its potential as an invasive pest.</title>
        <authorList>
            <person name="Cucini C."/>
            <person name="Boschi S."/>
            <person name="Funari R."/>
            <person name="Cardaioli E."/>
            <person name="Iannotti N."/>
            <person name="Marturano G."/>
            <person name="Paoli F."/>
            <person name="Bruttini M."/>
            <person name="Carapelli A."/>
            <person name="Frati F."/>
            <person name="Nardi F."/>
        </authorList>
    </citation>
    <scope>NUCLEOTIDE SEQUENCE [LARGE SCALE GENOMIC DNA]</scope>
    <source>
        <strain evidence="10">DMR45628</strain>
    </source>
</reference>
<dbReference type="InterPro" id="IPR051428">
    <property type="entry name" value="Sphingo_Act-Surfact_Prot"/>
</dbReference>
<evidence type="ECO:0000313" key="10">
    <source>
        <dbReference type="EMBL" id="KAK9737148.1"/>
    </source>
</evidence>
<proteinExistence type="predicted"/>
<dbReference type="InterPro" id="IPR011001">
    <property type="entry name" value="Saposin-like"/>
</dbReference>
<comment type="subcellular location">
    <subcellularLocation>
        <location evidence="1">Secreted</location>
    </subcellularLocation>
</comment>
<dbReference type="SUPFAM" id="SSF47862">
    <property type="entry name" value="Saposin"/>
    <property type="match status" value="7"/>
</dbReference>
<dbReference type="PROSITE" id="PS51110">
    <property type="entry name" value="SAP_A"/>
    <property type="match status" value="1"/>
</dbReference>
<evidence type="ECO:0000256" key="1">
    <source>
        <dbReference type="ARBA" id="ARBA00004613"/>
    </source>
</evidence>
<evidence type="ECO:0000256" key="7">
    <source>
        <dbReference type="SAM" id="SignalP"/>
    </source>
</evidence>
<protein>
    <submittedName>
        <fullName evidence="10">Saposin-like type B, region 2</fullName>
    </submittedName>
</protein>
<dbReference type="InterPro" id="IPR007856">
    <property type="entry name" value="SapB_1"/>
</dbReference>
<evidence type="ECO:0000256" key="5">
    <source>
        <dbReference type="ARBA" id="ARBA00023157"/>
    </source>
</evidence>
<dbReference type="AlphaFoldDB" id="A0AAW1LS27"/>
<evidence type="ECO:0000259" key="8">
    <source>
        <dbReference type="PROSITE" id="PS50015"/>
    </source>
</evidence>
<dbReference type="GO" id="GO:0005764">
    <property type="term" value="C:lysosome"/>
    <property type="evidence" value="ECO:0007669"/>
    <property type="project" value="InterPro"/>
</dbReference>
<keyword evidence="5" id="KW-1015">Disulfide bond</keyword>
<dbReference type="PANTHER" id="PTHR11480:SF3">
    <property type="entry name" value="BCDNA.GH08312"/>
    <property type="match status" value="1"/>
</dbReference>
<feature type="signal peptide" evidence="7">
    <location>
        <begin position="1"/>
        <end position="17"/>
    </location>
</feature>
<evidence type="ECO:0000313" key="11">
    <source>
        <dbReference type="Proteomes" id="UP001458880"/>
    </source>
</evidence>
<feature type="domain" description="Saposin B-type" evidence="8">
    <location>
        <begin position="285"/>
        <end position="365"/>
    </location>
</feature>
<dbReference type="GO" id="GO:0006665">
    <property type="term" value="P:sphingolipid metabolic process"/>
    <property type="evidence" value="ECO:0007669"/>
    <property type="project" value="InterPro"/>
</dbReference>
<name>A0AAW1LS27_POPJA</name>
<evidence type="ECO:0000256" key="2">
    <source>
        <dbReference type="ARBA" id="ARBA00022525"/>
    </source>
</evidence>
<feature type="domain" description="Saposin B-type" evidence="8">
    <location>
        <begin position="762"/>
        <end position="843"/>
    </location>
</feature>
<sequence length="924" mass="103130">MKYFIYFVCIFACTVYAAVTTNPRRLGVPKSVSSKNLLGSKECTWGPSYWCSNLTNAAGCRAVRHCIQTVWQHQTVPEDSDSVCDICLKMVTEARDQLLSNETEEEIKEVFEGSCKLIPIKIVDKECCKLVDDFIPELVDTLASQMNPQVVCSVAGLFAGLCNSARIDNLIAEYEKNQKKVVNTPTRCDNCHTVMDVLERRFDRASKDDVLQGLLRVCGRFGSFSDACSNTIVTYFKDIYEHLQVNFNSDSICLLSGDCSAQFHTHVEITSLSNVGFVPVGQENDDLPCELCEQLVGHLRDLLVANTTELEFQKVLQGLCNQTGQFRAECLSLVNEYYPIIYSFLVDELNGTVACQVIGICPQRINVDAIPIAPLLPVESVSKVNSLLNDNEDDLARVKMPNNGLSVKIVSKPEAMQLPIERLFPKVPEVYNKEVCIFCQYFLHYIQTAISDPATEEEIKEKVERACNVLPVSVNETCINFVNNYGDAIIALLVQEIDPSTVCPLIKACPAVSSDEVEIFRDQGTARDNCPLCLFAVTELEEMVKNENTEANIRKALESLCSHFSGSIATECQDFVDTYSDSLINMLVDDLKPQQVCVYIKLCQPTGPAKPLSPKGGEVDDIEILSNEIPDSTVNGKDIAKKPVESNEACIICEFIIDKLRKAIEDKTTEDEIKQAILSICTHLPKSVRPECSSFINEYADTIFQILSLSMDPADICSYMQVCPATREIYRYLVVETPEAFGATSRYKKTTTESPTSVKPVGSPQCTVCKLIMAQVEKYIIGPKTKTDVIDGLYDICDILPASEERSCEDFVGKYGDAIADMILAAMQPSEICSVLMICDDLKTKIEQEITECSLCEAVYFNFNYLHQTHGKSVLPEHVCNPMNEKYVKPCMKLLEKHAFAINMKYTTSSTKLKCHQMRINHLN</sequence>
<feature type="domain" description="Saposin B-type" evidence="8">
    <location>
        <begin position="184"/>
        <end position="263"/>
    </location>
</feature>
<keyword evidence="2" id="KW-0964">Secreted</keyword>
<dbReference type="Pfam" id="PF03489">
    <property type="entry name" value="SapB_2"/>
    <property type="match status" value="6"/>
</dbReference>
<evidence type="ECO:0000256" key="3">
    <source>
        <dbReference type="ARBA" id="ARBA00022729"/>
    </source>
</evidence>
<evidence type="ECO:0000256" key="6">
    <source>
        <dbReference type="ARBA" id="ARBA00023180"/>
    </source>
</evidence>
<dbReference type="PROSITE" id="PS50015">
    <property type="entry name" value="SAP_B"/>
    <property type="match status" value="7"/>
</dbReference>
<dbReference type="InterPro" id="IPR008373">
    <property type="entry name" value="Saposin"/>
</dbReference>